<keyword evidence="2" id="KW-0240">DNA-directed RNA polymerase</keyword>
<dbReference type="SUPFAM" id="SSF47413">
    <property type="entry name" value="lambda repressor-like DNA-binding domains"/>
    <property type="match status" value="1"/>
</dbReference>
<keyword evidence="6" id="KW-0731">Sigma factor</keyword>
<dbReference type="PANTHER" id="PTHR32248">
    <property type="entry name" value="RNA POLYMERASE SIGMA-54 FACTOR"/>
    <property type="match status" value="1"/>
</dbReference>
<dbReference type="Pfam" id="PF04552">
    <property type="entry name" value="Sigma54_DBD"/>
    <property type="match status" value="1"/>
</dbReference>
<dbReference type="InterPro" id="IPR000394">
    <property type="entry name" value="RNA_pol_sigma_54"/>
</dbReference>
<dbReference type="GO" id="GO:0000428">
    <property type="term" value="C:DNA-directed RNA polymerase complex"/>
    <property type="evidence" value="ECO:0007669"/>
    <property type="project" value="UniProtKB-KW"/>
</dbReference>
<evidence type="ECO:0000256" key="8">
    <source>
        <dbReference type="ARBA" id="ARBA00023163"/>
    </source>
</evidence>
<dbReference type="FunCoup" id="F5YCR8">
    <property type="interactions" value="217"/>
</dbReference>
<keyword evidence="7" id="KW-0238">DNA-binding</keyword>
<evidence type="ECO:0000256" key="1">
    <source>
        <dbReference type="ARBA" id="ARBA00008798"/>
    </source>
</evidence>
<dbReference type="Pfam" id="PF00309">
    <property type="entry name" value="Sigma54_AID"/>
    <property type="match status" value="1"/>
</dbReference>
<evidence type="ECO:0000259" key="10">
    <source>
        <dbReference type="Pfam" id="PF04963"/>
    </source>
</evidence>
<sequence length="513" mass="57954">MTAHFSSSAPGLGRSISGILSPRAANLLCISPISTSQGLIIMEKNDLSSELDKAAEWNDSFSMQMQRPAINLVQGLTMNAQLLQSIKLMELPIVDLRERIEEEIEKNPALEITEDRSTVSIDDTAKHRKEEFDYFEATSDSGFVSRGGEEAADEQHRFIEGSLSRSETLQEHLLWQLRLAPVDAEIRRIGERIVQNLNEDGFHKEPLDLLLKTENPKKISRALKLVQSLDPQGCAVCNYQESLRVQIGLLPDQPEGIIEALDHLEILERGKIAEAAKILNRTEDEVKNIFERIKDLSPFPGRGFSSADTRYVVPDVRVIKKDEEFDIIINEEEIPVLGINPFFMKISGTKDSRETRDFARENIREARWFIQSINDRNHTLLKVTRAIVVFQRDFFVNGPRHIAPLTQRDIARELGLNESTISRTANGKYVETEWGIFELRHFFTNSISGVGSGGSKHSKAGVMELIREMVQGEGKGFSDQELADLLARRGIPLARRTVAKYRKELDLGSSYTR</sequence>
<dbReference type="InterPro" id="IPR038709">
    <property type="entry name" value="RpoN_core-bd_sf"/>
</dbReference>
<name>F5YCR8_LEAAZ</name>
<feature type="domain" description="RNA polymerase sigma factor 54 DNA-binding" evidence="9">
    <location>
        <begin position="358"/>
        <end position="513"/>
    </location>
</feature>
<dbReference type="Proteomes" id="UP000009222">
    <property type="component" value="Chromosome"/>
</dbReference>
<dbReference type="GO" id="GO:0006352">
    <property type="term" value="P:DNA-templated transcription initiation"/>
    <property type="evidence" value="ECO:0007669"/>
    <property type="project" value="InterPro"/>
</dbReference>
<evidence type="ECO:0000313" key="12">
    <source>
        <dbReference type="Proteomes" id="UP000009222"/>
    </source>
</evidence>
<dbReference type="KEGG" id="taz:TREAZ_1683"/>
<evidence type="ECO:0000256" key="4">
    <source>
        <dbReference type="ARBA" id="ARBA00022695"/>
    </source>
</evidence>
<accession>F5YCR8</accession>
<dbReference type="STRING" id="545695.TREAZ_1683"/>
<proteinExistence type="inferred from homology"/>
<dbReference type="GO" id="GO:0016987">
    <property type="term" value="F:sigma factor activity"/>
    <property type="evidence" value="ECO:0007669"/>
    <property type="project" value="UniProtKB-KW"/>
</dbReference>
<dbReference type="GO" id="GO:0003677">
    <property type="term" value="F:DNA binding"/>
    <property type="evidence" value="ECO:0007669"/>
    <property type="project" value="UniProtKB-KW"/>
</dbReference>
<keyword evidence="4" id="KW-0548">Nucleotidyltransferase</keyword>
<organism evidence="11 12">
    <name type="scientific">Leadbettera azotonutricia (strain ATCC BAA-888 / DSM 13862 / ZAS-9)</name>
    <name type="common">Treponema azotonutricium</name>
    <dbReference type="NCBI Taxonomy" id="545695"/>
    <lineage>
        <taxon>Bacteria</taxon>
        <taxon>Pseudomonadati</taxon>
        <taxon>Spirochaetota</taxon>
        <taxon>Spirochaetia</taxon>
        <taxon>Spirochaetales</taxon>
        <taxon>Breznakiellaceae</taxon>
        <taxon>Leadbettera</taxon>
    </lineage>
</organism>
<dbReference type="PIRSF" id="PIRSF000774">
    <property type="entry name" value="RpoN"/>
    <property type="match status" value="1"/>
</dbReference>
<dbReference type="Gene3D" id="1.10.10.1330">
    <property type="entry name" value="RNA polymerase sigma-54 factor, core-binding domain"/>
    <property type="match status" value="1"/>
</dbReference>
<evidence type="ECO:0000313" key="11">
    <source>
        <dbReference type="EMBL" id="AEF82553.1"/>
    </source>
</evidence>
<gene>
    <name evidence="11" type="primary">rpoN</name>
    <name evidence="11" type="ordered locus">TREAZ_1683</name>
</gene>
<comment type="similarity">
    <text evidence="1">Belongs to the sigma-54 factor family.</text>
</comment>
<dbReference type="Gene3D" id="1.10.10.60">
    <property type="entry name" value="Homeodomain-like"/>
    <property type="match status" value="1"/>
</dbReference>
<dbReference type="EMBL" id="CP001841">
    <property type="protein sequence ID" value="AEF82553.1"/>
    <property type="molecule type" value="Genomic_DNA"/>
</dbReference>
<dbReference type="NCBIfam" id="TIGR02395">
    <property type="entry name" value="rpoN_sigma"/>
    <property type="match status" value="1"/>
</dbReference>
<dbReference type="AlphaFoldDB" id="F5YCR8"/>
<evidence type="ECO:0000256" key="3">
    <source>
        <dbReference type="ARBA" id="ARBA00022679"/>
    </source>
</evidence>
<dbReference type="GO" id="GO:0001216">
    <property type="term" value="F:DNA-binding transcription activator activity"/>
    <property type="evidence" value="ECO:0007669"/>
    <property type="project" value="InterPro"/>
</dbReference>
<dbReference type="GO" id="GO:0016779">
    <property type="term" value="F:nucleotidyltransferase activity"/>
    <property type="evidence" value="ECO:0007669"/>
    <property type="project" value="UniProtKB-KW"/>
</dbReference>
<feature type="domain" description="RNA polymerase sigma factor 54 core-binding" evidence="10">
    <location>
        <begin position="160"/>
        <end position="341"/>
    </location>
</feature>
<reference evidence="11 12" key="2">
    <citation type="journal article" date="2011" name="ISME J.">
        <title>RNA-seq reveals cooperative metabolic interactions between two termite-gut spirochete species in co-culture.</title>
        <authorList>
            <person name="Rosenthal A.Z."/>
            <person name="Matson E.G."/>
            <person name="Eldar A."/>
            <person name="Leadbetter J.R."/>
        </authorList>
    </citation>
    <scope>NUCLEOTIDE SEQUENCE [LARGE SCALE GENOMIC DNA]</scope>
    <source>
        <strain evidence="12">ATCC BAA-888 / DSM 13862 / ZAS-9</strain>
    </source>
</reference>
<dbReference type="PANTHER" id="PTHR32248:SF4">
    <property type="entry name" value="RNA POLYMERASE SIGMA-54 FACTOR"/>
    <property type="match status" value="1"/>
</dbReference>
<keyword evidence="5" id="KW-0805">Transcription regulation</keyword>
<dbReference type="InterPro" id="IPR007634">
    <property type="entry name" value="RNA_pol_sigma_54_DNA-bd"/>
</dbReference>
<evidence type="ECO:0000256" key="5">
    <source>
        <dbReference type="ARBA" id="ARBA00023015"/>
    </source>
</evidence>
<dbReference type="eggNOG" id="COG1508">
    <property type="taxonomic scope" value="Bacteria"/>
</dbReference>
<keyword evidence="12" id="KW-1185">Reference proteome</keyword>
<dbReference type="Pfam" id="PF04963">
    <property type="entry name" value="Sigma54_CBD"/>
    <property type="match status" value="1"/>
</dbReference>
<evidence type="ECO:0000256" key="7">
    <source>
        <dbReference type="ARBA" id="ARBA00023125"/>
    </source>
</evidence>
<dbReference type="PRINTS" id="PR00045">
    <property type="entry name" value="SIGMA54FCT"/>
</dbReference>
<dbReference type="PROSITE" id="PS00718">
    <property type="entry name" value="SIGMA54_2"/>
    <property type="match status" value="1"/>
</dbReference>
<evidence type="ECO:0000259" key="9">
    <source>
        <dbReference type="Pfam" id="PF04552"/>
    </source>
</evidence>
<dbReference type="InterPro" id="IPR007046">
    <property type="entry name" value="RNA_pol_sigma_54_core-bd"/>
</dbReference>
<dbReference type="HOGENOM" id="CLU_020569_0_1_12"/>
<keyword evidence="8" id="KW-0804">Transcription</keyword>
<dbReference type="PROSITE" id="PS50044">
    <property type="entry name" value="SIGMA54_3"/>
    <property type="match status" value="1"/>
</dbReference>
<keyword evidence="3" id="KW-0808">Transferase</keyword>
<dbReference type="InterPro" id="IPR010982">
    <property type="entry name" value="Lambda_DNA-bd_dom_sf"/>
</dbReference>
<dbReference type="InParanoid" id="F5YCR8"/>
<evidence type="ECO:0000256" key="2">
    <source>
        <dbReference type="ARBA" id="ARBA00022478"/>
    </source>
</evidence>
<protein>
    <submittedName>
        <fullName evidence="11">RNA polymerase sigma-54 factor</fullName>
    </submittedName>
</protein>
<reference evidence="12" key="1">
    <citation type="submission" date="2009-12" db="EMBL/GenBank/DDBJ databases">
        <title>Complete sequence of Treponema azotonutricium strain ZAS-9.</title>
        <authorList>
            <person name="Tetu S.G."/>
            <person name="Matson E."/>
            <person name="Ren Q."/>
            <person name="Seshadri R."/>
            <person name="Elbourne L."/>
            <person name="Hassan K.A."/>
            <person name="Durkin A."/>
            <person name="Radune D."/>
            <person name="Mohamoud Y."/>
            <person name="Shay R."/>
            <person name="Jin S."/>
            <person name="Zhang X."/>
            <person name="Lucey K."/>
            <person name="Ballor N.R."/>
            <person name="Ottesen E."/>
            <person name="Rosenthal R."/>
            <person name="Allen A."/>
            <person name="Leadbetter J.R."/>
            <person name="Paulsen I.T."/>
        </authorList>
    </citation>
    <scope>NUCLEOTIDE SEQUENCE [LARGE SCALE GENOMIC DNA]</scope>
    <source>
        <strain evidence="12">ATCC BAA-888 / DSM 13862 / ZAS-9</strain>
    </source>
</reference>
<evidence type="ECO:0000256" key="6">
    <source>
        <dbReference type="ARBA" id="ARBA00023082"/>
    </source>
</evidence>